<dbReference type="HOGENOM" id="CLU_380153_0_0_1"/>
<reference evidence="4" key="1">
    <citation type="journal article" date="2010" name="Genome Biol.">
        <title>Genome sequence of the necrotrophic plant pathogen Pythium ultimum reveals original pathogenicity mechanisms and effector repertoire.</title>
        <authorList>
            <person name="Levesque C.A."/>
            <person name="Brouwer H."/>
            <person name="Cano L."/>
            <person name="Hamilton J.P."/>
            <person name="Holt C."/>
            <person name="Huitema E."/>
            <person name="Raffaele S."/>
            <person name="Robideau G.P."/>
            <person name="Thines M."/>
            <person name="Win J."/>
            <person name="Zerillo M.M."/>
            <person name="Beakes G.W."/>
            <person name="Boore J.L."/>
            <person name="Busam D."/>
            <person name="Dumas B."/>
            <person name="Ferriera S."/>
            <person name="Fuerstenberg S.I."/>
            <person name="Gachon C.M."/>
            <person name="Gaulin E."/>
            <person name="Govers F."/>
            <person name="Grenville-Briggs L."/>
            <person name="Horner N."/>
            <person name="Hostetler J."/>
            <person name="Jiang R.H."/>
            <person name="Johnson J."/>
            <person name="Krajaejun T."/>
            <person name="Lin H."/>
            <person name="Meijer H.J."/>
            <person name="Moore B."/>
            <person name="Morris P."/>
            <person name="Phuntmart V."/>
            <person name="Puiu D."/>
            <person name="Shetty J."/>
            <person name="Stajich J.E."/>
            <person name="Tripathy S."/>
            <person name="Wawra S."/>
            <person name="van West P."/>
            <person name="Whitty B.R."/>
            <person name="Coutinho P.M."/>
            <person name="Henrissat B."/>
            <person name="Martin F."/>
            <person name="Thomas P.D."/>
            <person name="Tyler B.M."/>
            <person name="De Vries R.P."/>
            <person name="Kamoun S."/>
            <person name="Yandell M."/>
            <person name="Tisserat N."/>
            <person name="Buell C.R."/>
        </authorList>
    </citation>
    <scope>NUCLEOTIDE SEQUENCE</scope>
    <source>
        <strain evidence="4">DAOM:BR144</strain>
    </source>
</reference>
<dbReference type="EnsemblProtists" id="PYU1_T001650">
    <property type="protein sequence ID" value="PYU1_T001650"/>
    <property type="gene ID" value="PYU1_G001649"/>
</dbReference>
<dbReference type="VEuPathDB" id="FungiDB:PYU1_G001649"/>
<feature type="region of interest" description="Disordered" evidence="2">
    <location>
        <begin position="34"/>
        <end position="75"/>
    </location>
</feature>
<dbReference type="Proteomes" id="UP000019132">
    <property type="component" value="Unassembled WGS sequence"/>
</dbReference>
<evidence type="ECO:0000256" key="1">
    <source>
        <dbReference type="SAM" id="Coils"/>
    </source>
</evidence>
<feature type="coiled-coil region" evidence="1">
    <location>
        <begin position="96"/>
        <end position="123"/>
    </location>
</feature>
<dbReference type="STRING" id="431595.K3W9K9"/>
<evidence type="ECO:0000256" key="2">
    <source>
        <dbReference type="SAM" id="MobiDB-lite"/>
    </source>
</evidence>
<feature type="coiled-coil region" evidence="1">
    <location>
        <begin position="579"/>
        <end position="617"/>
    </location>
</feature>
<keyword evidence="4" id="KW-1185">Reference proteome</keyword>
<organism evidence="3 4">
    <name type="scientific">Globisporangium ultimum (strain ATCC 200006 / CBS 805.95 / DAOM BR144)</name>
    <name type="common">Pythium ultimum</name>
    <dbReference type="NCBI Taxonomy" id="431595"/>
    <lineage>
        <taxon>Eukaryota</taxon>
        <taxon>Sar</taxon>
        <taxon>Stramenopiles</taxon>
        <taxon>Oomycota</taxon>
        <taxon>Peronosporomycetes</taxon>
        <taxon>Pythiales</taxon>
        <taxon>Pythiaceae</taxon>
        <taxon>Globisporangium</taxon>
    </lineage>
</organism>
<dbReference type="PANTHER" id="PTHR35796:SF3">
    <property type="entry name" value="BHLH DOMAIN-CONTAINING PROTEIN"/>
    <property type="match status" value="1"/>
</dbReference>
<name>K3W9K9_GLOUD</name>
<accession>K3W9K9</accession>
<protein>
    <submittedName>
        <fullName evidence="3">Uncharacterized protein</fullName>
    </submittedName>
</protein>
<keyword evidence="1" id="KW-0175">Coiled coil</keyword>
<dbReference type="EMBL" id="GL376626">
    <property type="status" value="NOT_ANNOTATED_CDS"/>
    <property type="molecule type" value="Genomic_DNA"/>
</dbReference>
<dbReference type="eggNOG" id="ENOG502SHSR">
    <property type="taxonomic scope" value="Eukaryota"/>
</dbReference>
<feature type="coiled-coil region" evidence="1">
    <location>
        <begin position="521"/>
        <end position="548"/>
    </location>
</feature>
<dbReference type="AlphaFoldDB" id="K3W9K9"/>
<reference evidence="3" key="3">
    <citation type="submission" date="2015-02" db="UniProtKB">
        <authorList>
            <consortium name="EnsemblProtists"/>
        </authorList>
    </citation>
    <scope>IDENTIFICATION</scope>
    <source>
        <strain evidence="3">DAOM BR144</strain>
    </source>
</reference>
<dbReference type="OMA" id="KSEVFAM"/>
<dbReference type="PANTHER" id="PTHR35796">
    <property type="entry name" value="HYPOTHETICAL CYTOSOLIC PROTEIN"/>
    <property type="match status" value="1"/>
</dbReference>
<proteinExistence type="predicted"/>
<evidence type="ECO:0000313" key="4">
    <source>
        <dbReference type="Proteomes" id="UP000019132"/>
    </source>
</evidence>
<dbReference type="InParanoid" id="K3W9K9"/>
<reference evidence="4" key="2">
    <citation type="submission" date="2010-04" db="EMBL/GenBank/DDBJ databases">
        <authorList>
            <person name="Buell R."/>
            <person name="Hamilton J."/>
            <person name="Hostetler J."/>
        </authorList>
    </citation>
    <scope>NUCLEOTIDE SEQUENCE [LARGE SCALE GENOMIC DNA]</scope>
    <source>
        <strain evidence="4">DAOM:BR144</strain>
    </source>
</reference>
<evidence type="ECO:0000313" key="3">
    <source>
        <dbReference type="EnsemblProtists" id="PYU1_T001650"/>
    </source>
</evidence>
<sequence length="729" mass="81355">MILASDDSDTCFLQELDALLRDVELPEELCAAPASTHVEPIASTPREPQAVPMKLAPPTPPSTKPESARPQVSPSLMKSAMAELVKPSKQRKKTSSQRQKEELDYLRSKVQELEQQLTTLKMNIVPHAPNSSDSEDGSDRSTTAVSVWEHLAKRELKKRDRAKFENAQLREMLESQIKVAKSLERILGKRQVWDELQQNKRHCMAPSTSTKSEVFAMLSKSVDARLPLIHHVLESHGLTSVNDHLSKASVAHSAKNGLSINFVDVSIMPFDLRSTANTIWKHMRLNTFDLPNCTVTTQIMEQTDTMLAMTQVMTIGAPSETRSTTIHSVSKRVMQDNQVIMVWETVSETALPLSGKPKVEMIQQGWVKLLHAPASDGSAASMIQSSPTMNSDGADDSALLELVFHDLDTLLLELEPPCIEGTLPLGALDALVSDTLVSDTLVSDAASLEQETSTAIGDAEREQLQWSPDELMRADATPSHRVHGLVNAAEPVTKAMITSELPRKSEKRIQILCRAQPMTTSQRQKKELTYLRTKLVQLEDELNRLQAKKNSFVHGVRGEETESSSTPRNAGDFAWRPVAESQRKDAIRAKLENAELREQLEEQVRFAKSLQQLLRKRKIWDELEEQKRYCAISMSGKDADIFEALSKNVDFNFTRLDRELEAHGLSGKCTATSSANVAYNAEEGLHINFVELIIMPFELRAIADLAWKTIATKDIKVQNLLLRGMHFVA</sequence>